<name>A0A743AGM3_SALER</name>
<sequence>MTITVSQRRCRRKMQGLGAGGEEDSHRWWKHNGEYCRMARRHPATLLRDV</sequence>
<comment type="caution">
    <text evidence="2">The sequence shown here is derived from an EMBL/GenBank/DDBJ whole genome shotgun (WGS) entry which is preliminary data.</text>
</comment>
<proteinExistence type="predicted"/>
<dbReference type="EMBL" id="DAAUJT010000004">
    <property type="protein sequence ID" value="HAF1667661.1"/>
    <property type="molecule type" value="Genomic_DNA"/>
</dbReference>
<reference evidence="2" key="1">
    <citation type="journal article" date="2018" name="Genome Biol.">
        <title>SKESA: strategic k-mer extension for scrupulous assemblies.</title>
        <authorList>
            <person name="Souvorov A."/>
            <person name="Agarwala R."/>
            <person name="Lipman D.J."/>
        </authorList>
    </citation>
    <scope>NUCLEOTIDE SEQUENCE</scope>
    <source>
        <strain evidence="2">MA.MC_06-0395</strain>
    </source>
</reference>
<protein>
    <submittedName>
        <fullName evidence="2">Uncharacterized protein</fullName>
    </submittedName>
</protein>
<reference evidence="2" key="2">
    <citation type="submission" date="2020-02" db="EMBL/GenBank/DDBJ databases">
        <authorList>
            <consortium name="NCBI Pathogen Detection Project"/>
        </authorList>
    </citation>
    <scope>NUCLEOTIDE SEQUENCE</scope>
    <source>
        <strain evidence="2">MA.MC_06-0395</strain>
    </source>
</reference>
<organism evidence="2">
    <name type="scientific">Salmonella enterica</name>
    <name type="common">Salmonella choleraesuis</name>
    <dbReference type="NCBI Taxonomy" id="28901"/>
    <lineage>
        <taxon>Bacteria</taxon>
        <taxon>Pseudomonadati</taxon>
        <taxon>Pseudomonadota</taxon>
        <taxon>Gammaproteobacteria</taxon>
        <taxon>Enterobacterales</taxon>
        <taxon>Enterobacteriaceae</taxon>
        <taxon>Salmonella</taxon>
    </lineage>
</organism>
<feature type="region of interest" description="Disordered" evidence="1">
    <location>
        <begin position="1"/>
        <end position="24"/>
    </location>
</feature>
<gene>
    <name evidence="2" type="ORF">G8M42_001787</name>
</gene>
<evidence type="ECO:0000313" key="2">
    <source>
        <dbReference type="EMBL" id="HAF1667661.1"/>
    </source>
</evidence>
<evidence type="ECO:0000256" key="1">
    <source>
        <dbReference type="SAM" id="MobiDB-lite"/>
    </source>
</evidence>
<accession>A0A743AGM3</accession>
<dbReference type="AlphaFoldDB" id="A0A743AGM3"/>